<evidence type="ECO:0000313" key="2">
    <source>
        <dbReference type="Proteomes" id="UP000464657"/>
    </source>
</evidence>
<gene>
    <name evidence="1" type="ORF">IMCC3317_30410</name>
</gene>
<name>A0A7L4ZMC2_9FLAO</name>
<proteinExistence type="predicted"/>
<dbReference type="AlphaFoldDB" id="A0A7L4ZMC2"/>
<accession>A0A7L4ZMC2</accession>
<dbReference type="Proteomes" id="UP000464657">
    <property type="component" value="Chromosome"/>
</dbReference>
<dbReference type="RefSeq" id="WP_160130266.1">
    <property type="nucleotide sequence ID" value="NZ_CP019288.1"/>
</dbReference>
<protein>
    <submittedName>
        <fullName evidence="1">Uncharacterized protein</fullName>
    </submittedName>
</protein>
<reference evidence="1 2" key="1">
    <citation type="journal article" date="2013" name="Int. J. Syst. Evol. Microbiol.">
        <title>Kordia antarctica sp. nov., isolated from Antarctic seawater.</title>
        <authorList>
            <person name="Baek K."/>
            <person name="Choi A."/>
            <person name="Kang I."/>
            <person name="Lee K."/>
            <person name="Cho J.C."/>
        </authorList>
    </citation>
    <scope>NUCLEOTIDE SEQUENCE [LARGE SCALE GENOMIC DNA]</scope>
    <source>
        <strain evidence="1 2">IMCC3317</strain>
    </source>
</reference>
<keyword evidence="2" id="KW-1185">Reference proteome</keyword>
<dbReference type="EMBL" id="CP019288">
    <property type="protein sequence ID" value="QHI37660.1"/>
    <property type="molecule type" value="Genomic_DNA"/>
</dbReference>
<sequence length="76" mass="7997">MKKKKIIKKLSLGKNQISNLGNVKGGAPAQSYITCETCAIGGGCGFLTEEALTCFRVSEANTACTCQSKEVHGCVK</sequence>
<organism evidence="1 2">
    <name type="scientific">Kordia antarctica</name>
    <dbReference type="NCBI Taxonomy" id="1218801"/>
    <lineage>
        <taxon>Bacteria</taxon>
        <taxon>Pseudomonadati</taxon>
        <taxon>Bacteroidota</taxon>
        <taxon>Flavobacteriia</taxon>
        <taxon>Flavobacteriales</taxon>
        <taxon>Flavobacteriaceae</taxon>
        <taxon>Kordia</taxon>
    </lineage>
</organism>
<evidence type="ECO:0000313" key="1">
    <source>
        <dbReference type="EMBL" id="QHI37660.1"/>
    </source>
</evidence>
<dbReference type="KEGG" id="kan:IMCC3317_30410"/>